<proteinExistence type="predicted"/>
<organism evidence="2 3">
    <name type="scientific">Phakopsora pachyrhizi</name>
    <name type="common">Asian soybean rust disease fungus</name>
    <dbReference type="NCBI Taxonomy" id="170000"/>
    <lineage>
        <taxon>Eukaryota</taxon>
        <taxon>Fungi</taxon>
        <taxon>Dikarya</taxon>
        <taxon>Basidiomycota</taxon>
        <taxon>Pucciniomycotina</taxon>
        <taxon>Pucciniomycetes</taxon>
        <taxon>Pucciniales</taxon>
        <taxon>Phakopsoraceae</taxon>
        <taxon>Phakopsora</taxon>
    </lineage>
</organism>
<evidence type="ECO:0000313" key="3">
    <source>
        <dbReference type="Proteomes" id="UP001153365"/>
    </source>
</evidence>
<keyword evidence="1" id="KW-0812">Transmembrane</keyword>
<gene>
    <name evidence="2" type="ORF">PPACK8108_LOCUS22629</name>
</gene>
<accession>A0AAV0BM42</accession>
<evidence type="ECO:0000256" key="1">
    <source>
        <dbReference type="SAM" id="Phobius"/>
    </source>
</evidence>
<evidence type="ECO:0000313" key="2">
    <source>
        <dbReference type="EMBL" id="CAH7687790.1"/>
    </source>
</evidence>
<dbReference type="AlphaFoldDB" id="A0AAV0BM42"/>
<dbReference type="Proteomes" id="UP001153365">
    <property type="component" value="Unassembled WGS sequence"/>
</dbReference>
<feature type="transmembrane region" description="Helical" evidence="1">
    <location>
        <begin position="34"/>
        <end position="55"/>
    </location>
</feature>
<keyword evidence="1" id="KW-1133">Transmembrane helix</keyword>
<reference evidence="2" key="1">
    <citation type="submission" date="2022-06" db="EMBL/GenBank/DDBJ databases">
        <authorList>
            <consortium name="SYNGENTA / RWTH Aachen University"/>
        </authorList>
    </citation>
    <scope>NUCLEOTIDE SEQUENCE</scope>
</reference>
<keyword evidence="3" id="KW-1185">Reference proteome</keyword>
<dbReference type="EMBL" id="CALTRL010005909">
    <property type="protein sequence ID" value="CAH7687790.1"/>
    <property type="molecule type" value="Genomic_DNA"/>
</dbReference>
<protein>
    <submittedName>
        <fullName evidence="2">Uncharacterized protein</fullName>
    </submittedName>
</protein>
<sequence>MESNYQQLPPTTSSSNSYGQRVYKSRWTRERFRFIILRLILPILLLSIIITLFSISPINQSSLTLIDQCKDGSCLSWDKLHELAQRIGLDLSVKKLGTQSDRSSCVGPIRSKLKILHLIDRRTSEVLMDRWMIHSHDAVVEATDLYSSAVLWGPDFEGWQSSKTLTENIKDQFGSENYFDAVLVYFNNDQVKFLKIDPIPWFKQIKTLSQQGDGVIIIDRPHEMRDMRKEEFYKIANVSLVLAPYAYELFEYRKGFATQALLVHQPHFIKNETFFHPTTDPRNEPIIIAGDLGAFYPFRARLAEMIRRKTIPGWIRGHPGYEDIKAPSDRNSDITGQKQEQQLKDFGADLGRAKICLVTDSRWGYSVQKYIEAAAAGCLIVGNVPLDRQSSFSRVIVELSNKDSDEKIIETLNRWLKDDSGRIRKAKEAQDWVLDNFGMRSYAMDVFKMIWNVKQGQRGLVLPYEFDFLPKELPLDG</sequence>
<comment type="caution">
    <text evidence="2">The sequence shown here is derived from an EMBL/GenBank/DDBJ whole genome shotgun (WGS) entry which is preliminary data.</text>
</comment>
<name>A0AAV0BM42_PHAPC</name>
<keyword evidence="1" id="KW-0472">Membrane</keyword>